<feature type="region of interest" description="Disordered" evidence="1">
    <location>
        <begin position="122"/>
        <end position="153"/>
    </location>
</feature>
<dbReference type="EMBL" id="BKCJ010128036">
    <property type="protein sequence ID" value="GEX75604.1"/>
    <property type="molecule type" value="Genomic_DNA"/>
</dbReference>
<feature type="region of interest" description="Disordered" evidence="1">
    <location>
        <begin position="803"/>
        <end position="824"/>
    </location>
</feature>
<protein>
    <submittedName>
        <fullName evidence="4">Putative ribonuclease H-like domain-containing protein</fullName>
    </submittedName>
</protein>
<name>A0A699HGR3_TANCI</name>
<feature type="compositionally biased region" description="Polar residues" evidence="1">
    <location>
        <begin position="138"/>
        <end position="152"/>
    </location>
</feature>
<evidence type="ECO:0000313" key="4">
    <source>
        <dbReference type="EMBL" id="GEX75604.1"/>
    </source>
</evidence>
<dbReference type="PANTHER" id="PTHR11439">
    <property type="entry name" value="GAG-POL-RELATED RETROTRANSPOSON"/>
    <property type="match status" value="1"/>
</dbReference>
<evidence type="ECO:0000256" key="1">
    <source>
        <dbReference type="SAM" id="MobiDB-lite"/>
    </source>
</evidence>
<evidence type="ECO:0000259" key="2">
    <source>
        <dbReference type="Pfam" id="PF07727"/>
    </source>
</evidence>
<dbReference type="CDD" id="cd09272">
    <property type="entry name" value="RNase_HI_RT_Ty1"/>
    <property type="match status" value="1"/>
</dbReference>
<accession>A0A699HGR3</accession>
<gene>
    <name evidence="4" type="ORF">Tci_347579</name>
</gene>
<feature type="domain" description="Reverse transcriptase Ty1/copia-type" evidence="2">
    <location>
        <begin position="286"/>
        <end position="391"/>
    </location>
</feature>
<proteinExistence type="predicted"/>
<reference evidence="4" key="1">
    <citation type="journal article" date="2019" name="Sci. Rep.">
        <title>Draft genome of Tanacetum cinerariifolium, the natural source of mosquito coil.</title>
        <authorList>
            <person name="Yamashiro T."/>
            <person name="Shiraishi A."/>
            <person name="Satake H."/>
            <person name="Nakayama K."/>
        </authorList>
    </citation>
    <scope>NUCLEOTIDE SEQUENCE</scope>
</reference>
<dbReference type="InterPro" id="IPR013103">
    <property type="entry name" value="RVT_2"/>
</dbReference>
<dbReference type="PANTHER" id="PTHR11439:SF495">
    <property type="entry name" value="REVERSE TRANSCRIPTASE, RNA-DEPENDENT DNA POLYMERASE-RELATED"/>
    <property type="match status" value="1"/>
</dbReference>
<evidence type="ECO:0000259" key="3">
    <source>
        <dbReference type="Pfam" id="PF25597"/>
    </source>
</evidence>
<dbReference type="InterPro" id="IPR057670">
    <property type="entry name" value="SH3_retrovirus"/>
</dbReference>
<dbReference type="Pfam" id="PF25597">
    <property type="entry name" value="SH3_retrovirus"/>
    <property type="match status" value="1"/>
</dbReference>
<organism evidence="4">
    <name type="scientific">Tanacetum cinerariifolium</name>
    <name type="common">Dalmatian daisy</name>
    <name type="synonym">Chrysanthemum cinerariifolium</name>
    <dbReference type="NCBI Taxonomy" id="118510"/>
    <lineage>
        <taxon>Eukaryota</taxon>
        <taxon>Viridiplantae</taxon>
        <taxon>Streptophyta</taxon>
        <taxon>Embryophyta</taxon>
        <taxon>Tracheophyta</taxon>
        <taxon>Spermatophyta</taxon>
        <taxon>Magnoliopsida</taxon>
        <taxon>eudicotyledons</taxon>
        <taxon>Gunneridae</taxon>
        <taxon>Pentapetalae</taxon>
        <taxon>asterids</taxon>
        <taxon>campanulids</taxon>
        <taxon>Asterales</taxon>
        <taxon>Asteraceae</taxon>
        <taxon>Asteroideae</taxon>
        <taxon>Anthemideae</taxon>
        <taxon>Anthemidinae</taxon>
        <taxon>Tanacetum</taxon>
    </lineage>
</organism>
<sequence>MILNTLDNLGKFQAKGDEGYFIGYSMSSKAFRVFNKRTRRVEENLHVEFLENKAIEEGVCPNWLSDIDSLTKSMNYVPVDARTDSANLSGTKDAASQEVKKDVSFLRYIALPNWVHDALLESSSSKPQDDSSIDVPESSGNSNPTATSTNPPADQLETLIVETPILTVSSPVPTACLNDSPEPSSDTRDTISKRVANQEETPSLDNILTLTNQFEDILGVTTNSVDSDGVEADVSNMETTITASPTPTLRIHKDHPKKPKKIFDALQDPSWVEAMQKELLQLKIQNVWTLVDCPKRVRPIGTKWVLKNKKDERGIVIRNKARLVAQGHTQEEGIAYDEVFAPVARIEAIRLFLAYASFMGFTVYQMDVKSAFLYGTIDEEVSLNTPMDKENPWGKDGTRKDVDLHLYRSMIGSLMYLTASRIDIMFAVYAYSNYKGATQDCKSITGGCQFLGRRLISWQCKKHTIVATSTTEAEYVAAASCCGQVLWIQNQLLDYGDCFEKKLISVDHIHTDENIADLLTKPFDAGRFQYLVISIGMCKLFPLLGKLSTVSVFLGFGLTFTVDFVEASPLMYALTFKPTIYVAHIRQFWSTARIETTKEGTKILANVDGIHITITESSLRRNLKLQDEEGISSLPDTKLFENLTLMGYNISPNQKFTFQKGQFSHQWKYLIHTIMQCLSPNSTGFNKFNSNIATALVCLATNKTYNFSKIIFDGLVKNVNNKVSKFLMYLRFLTMFLRMSQFGQITHTHTYVVPFHTRKLFTTLRVNSPSFSGRIVPPFDTMLVPQGEGSGTPTKPHHTLSLEAQQTSHTTPSSPPLPPITTASIPTVTQSETTPLRQYTRRARANIAKTSTLPHDSVARVTSPATDEGSMQLKLDELTGLCTSLQRKHSEMVAKFEVQELEINRLKARVKLLEDREGVAAKRSGDNAPIKGRNLDKGEVVAKRVIDDTEEMETVLTSIETATVLASRAADIPTGSGSIPTAGSSAAEVPTGSDVVPTASTVFATATVVTPYRRRKGKEITVESETPKKKKVAKDTEVARIHAEEKLQMMINSLDRSNETVLKYLQEYEQKPWSKKQKRDYYMAVIKSNLGWKVKDFKGMTFEELEAKFTAVWKQVEDFIPMGSKEEAERFKRKGIRFEQESVKNLKTSEEVPEEVKTPNEVPEEKVKEMMRLVPIEEVYVEALQVKHPIIDWNVHTEGQRSYWKIIRLGGSSASYQFFVDLLKHMDREDLNQLWALVKESLTNRPPTSNKEMELWVELKRLYEPNDEDQLWTHT</sequence>
<feature type="region of interest" description="Disordered" evidence="1">
    <location>
        <begin position="170"/>
        <end position="189"/>
    </location>
</feature>
<dbReference type="Pfam" id="PF07727">
    <property type="entry name" value="RVT_2"/>
    <property type="match status" value="1"/>
</dbReference>
<dbReference type="AlphaFoldDB" id="A0A699HGR3"/>
<feature type="domain" description="Retroviral polymerase SH3-like" evidence="3">
    <location>
        <begin position="8"/>
        <end position="54"/>
    </location>
</feature>
<comment type="caution">
    <text evidence="4">The sequence shown here is derived from an EMBL/GenBank/DDBJ whole genome shotgun (WGS) entry which is preliminary data.</text>
</comment>